<gene>
    <name evidence="3" type="ORF">JAZ07_20310</name>
</gene>
<feature type="domain" description="Teneurin-like YD-shell" evidence="2">
    <location>
        <begin position="52"/>
        <end position="130"/>
    </location>
</feature>
<proteinExistence type="predicted"/>
<dbReference type="PANTHER" id="PTHR32305">
    <property type="match status" value="1"/>
</dbReference>
<evidence type="ECO:0000313" key="4">
    <source>
        <dbReference type="Proteomes" id="UP000886667"/>
    </source>
</evidence>
<dbReference type="InterPro" id="IPR056823">
    <property type="entry name" value="TEN-like_YD-shell"/>
</dbReference>
<evidence type="ECO:0000256" key="1">
    <source>
        <dbReference type="ARBA" id="ARBA00022737"/>
    </source>
</evidence>
<evidence type="ECO:0000259" key="2">
    <source>
        <dbReference type="Pfam" id="PF25023"/>
    </source>
</evidence>
<feature type="non-terminal residue" evidence="3">
    <location>
        <position position="1"/>
    </location>
</feature>
<dbReference type="InterPro" id="IPR050708">
    <property type="entry name" value="T6SS_VgrG/RHS"/>
</dbReference>
<dbReference type="PANTHER" id="PTHR32305:SF15">
    <property type="entry name" value="PROTEIN RHSA-RELATED"/>
    <property type="match status" value="1"/>
</dbReference>
<name>A0A9E4T4X0_9GAMM</name>
<reference evidence="3" key="1">
    <citation type="journal article" date="2021" name="Proc. Natl. Acad. Sci. U.S.A.">
        <title>Global biogeography of chemosynthetic symbionts reveals both localized and globally distributed symbiont groups. .</title>
        <authorList>
            <person name="Osvatic J.T."/>
            <person name="Wilkins L.G.E."/>
            <person name="Leibrecht L."/>
            <person name="Leray M."/>
            <person name="Zauner S."/>
            <person name="Polzin J."/>
            <person name="Camacho Y."/>
            <person name="Gros O."/>
            <person name="van Gils J.A."/>
            <person name="Eisen J.A."/>
            <person name="Petersen J.M."/>
            <person name="Yuen B."/>
        </authorList>
    </citation>
    <scope>NUCLEOTIDE SEQUENCE</scope>
    <source>
        <strain evidence="3">MAGclacostrist064TRANS</strain>
    </source>
</reference>
<comment type="caution">
    <text evidence="3">The sequence shown here is derived from an EMBL/GenBank/DDBJ whole genome shotgun (WGS) entry which is preliminary data.</text>
</comment>
<dbReference type="Proteomes" id="UP000886667">
    <property type="component" value="Unassembled WGS sequence"/>
</dbReference>
<dbReference type="EMBL" id="JAEPCM010000768">
    <property type="protein sequence ID" value="MCG7948691.1"/>
    <property type="molecule type" value="Genomic_DNA"/>
</dbReference>
<organism evidence="3 4">
    <name type="scientific">Candidatus Thiodiazotropha taylori</name>
    <dbReference type="NCBI Taxonomy" id="2792791"/>
    <lineage>
        <taxon>Bacteria</taxon>
        <taxon>Pseudomonadati</taxon>
        <taxon>Pseudomonadota</taxon>
        <taxon>Gammaproteobacteria</taxon>
        <taxon>Chromatiales</taxon>
        <taxon>Sedimenticolaceae</taxon>
        <taxon>Candidatus Thiodiazotropha</taxon>
    </lineage>
</organism>
<keyword evidence="1" id="KW-0677">Repeat</keyword>
<dbReference type="Gene3D" id="2.180.10.10">
    <property type="entry name" value="RHS repeat-associated core"/>
    <property type="match status" value="1"/>
</dbReference>
<dbReference type="InterPro" id="IPR022385">
    <property type="entry name" value="Rhs_assc_core"/>
</dbReference>
<sequence>KNVDGTITRFRYAPAGQLLGEYDQNGQAIREYITLEGQPIALIVTDPVTTLSSVYYLHTDHLGAVLKATDGTQALVWDAERKPFGERSVTTAQIEMPLGFPGQYFDQETNNYYNYFRDYDPTTGRYLQSDPIGLDGGINTYAYVNGNPIQYIDPLGLYMCGQGGTWIDGPGHGQGRCVPNYKPNEFPGCFGGACAVFPPDSHRECYEIDYEKFNNCMEVTDAQCTEADQLSCIGGDRSACARCGDGWDVTRQAVCLALSTKKREGCCEE</sequence>
<dbReference type="PRINTS" id="PR00394">
    <property type="entry name" value="RHSPROTEIN"/>
</dbReference>
<dbReference type="NCBIfam" id="TIGR03696">
    <property type="entry name" value="Rhs_assc_core"/>
    <property type="match status" value="1"/>
</dbReference>
<evidence type="ECO:0000313" key="3">
    <source>
        <dbReference type="EMBL" id="MCG7948691.1"/>
    </source>
</evidence>
<protein>
    <recommendedName>
        <fullName evidence="2">Teneurin-like YD-shell domain-containing protein</fullName>
    </recommendedName>
</protein>
<dbReference type="Pfam" id="PF25023">
    <property type="entry name" value="TEN_YD-shell"/>
    <property type="match status" value="1"/>
</dbReference>
<accession>A0A9E4T4X0</accession>
<dbReference type="AlphaFoldDB" id="A0A9E4T4X0"/>